<dbReference type="PANTHER" id="PTHR21310">
    <property type="entry name" value="AMINOGLYCOSIDE PHOSPHOTRANSFERASE-RELATED-RELATED"/>
    <property type="match status" value="1"/>
</dbReference>
<feature type="domain" description="Aminoglycoside phosphotransferase" evidence="1">
    <location>
        <begin position="169"/>
        <end position="354"/>
    </location>
</feature>
<dbReference type="PANTHER" id="PTHR21310:SF58">
    <property type="entry name" value="AMINOGLYCOSIDE PHOSPHOTRANSFERASE DOMAIN-CONTAINING PROTEIN"/>
    <property type="match status" value="1"/>
</dbReference>
<keyword evidence="3" id="KW-1185">Reference proteome</keyword>
<dbReference type="AlphaFoldDB" id="A0A9P4LA01"/>
<evidence type="ECO:0000313" key="2">
    <source>
        <dbReference type="EMBL" id="KAF1847836.1"/>
    </source>
</evidence>
<reference evidence="2" key="1">
    <citation type="submission" date="2020-01" db="EMBL/GenBank/DDBJ databases">
        <authorList>
            <consortium name="DOE Joint Genome Institute"/>
            <person name="Haridas S."/>
            <person name="Albert R."/>
            <person name="Binder M."/>
            <person name="Bloem J."/>
            <person name="Labutti K."/>
            <person name="Salamov A."/>
            <person name="Andreopoulos B."/>
            <person name="Baker S.E."/>
            <person name="Barry K."/>
            <person name="Bills G."/>
            <person name="Bluhm B.H."/>
            <person name="Cannon C."/>
            <person name="Castanera R."/>
            <person name="Culley D.E."/>
            <person name="Daum C."/>
            <person name="Ezra D."/>
            <person name="Gonzalez J.B."/>
            <person name="Henrissat B."/>
            <person name="Kuo A."/>
            <person name="Liang C."/>
            <person name="Lipzen A."/>
            <person name="Lutzoni F."/>
            <person name="Magnuson J."/>
            <person name="Mondo S."/>
            <person name="Nolan M."/>
            <person name="Ohm R."/>
            <person name="Pangilinan J."/>
            <person name="Park H.-J."/>
            <person name="Ramirez L."/>
            <person name="Alfaro M."/>
            <person name="Sun H."/>
            <person name="Tritt A."/>
            <person name="Yoshinaga Y."/>
            <person name="Zwiers L.-H."/>
            <person name="Turgeon B.G."/>
            <person name="Goodwin S.B."/>
            <person name="Spatafora J.W."/>
            <person name="Crous P.W."/>
            <person name="Grigoriev I.V."/>
        </authorList>
    </citation>
    <scope>NUCLEOTIDE SEQUENCE</scope>
    <source>
        <strain evidence="2">CBS 394.84</strain>
    </source>
</reference>
<evidence type="ECO:0000259" key="1">
    <source>
        <dbReference type="Pfam" id="PF01636"/>
    </source>
</evidence>
<name>A0A9P4LA01_9PLEO</name>
<dbReference type="InterPro" id="IPR002575">
    <property type="entry name" value="Aminoglycoside_PTrfase"/>
</dbReference>
<protein>
    <recommendedName>
        <fullName evidence="1">Aminoglycoside phosphotransferase domain-containing protein</fullName>
    </recommendedName>
</protein>
<dbReference type="CDD" id="cd05120">
    <property type="entry name" value="APH_ChoK_like"/>
    <property type="match status" value="1"/>
</dbReference>
<evidence type="ECO:0000313" key="3">
    <source>
        <dbReference type="Proteomes" id="UP000800039"/>
    </source>
</evidence>
<sequence length="387" mass="43708">MPSTEHGRDEEVAEQVQEELKVLNRSVIDTVTQIVNNDEPASDLWPQFRKAIFDYKKKSTEILKPANIEDTLNDSEPKAEADRDDSFKHTVPKEPVLILWPLSPALQKSLQSGATAKGVVIENGPASTLRLALSNLLVKGEILYVYVARYVVRILPDIVVKINASNDTTELHILDHIHEHSQLIPAPIALGMIMIGKWSYTFSSFIPGIPLDRIWGNLTSDKKCHVRDQLNHIFTELRGLPIPSKEGYLGGGMPPICKGGHRFKKIASVPIVSEAQFNDFILDDSWLEDGRLDYLRREMPSNNQIVMTHGDLCPLNILVKSEDTVEIAGVVDWETGGAYPEYWEYVNAFRSSFHSQDDWCLFLPEAGIGRFFDDYVKYSMIGRFARE</sequence>
<dbReference type="GeneID" id="63854926"/>
<dbReference type="InterPro" id="IPR051678">
    <property type="entry name" value="AGP_Transferase"/>
</dbReference>
<proteinExistence type="predicted"/>
<dbReference type="OrthoDB" id="4177236at2759"/>
<dbReference type="EMBL" id="ML976615">
    <property type="protein sequence ID" value="KAF1847836.1"/>
    <property type="molecule type" value="Genomic_DNA"/>
</dbReference>
<gene>
    <name evidence="2" type="ORF">K460DRAFT_414498</name>
</gene>
<dbReference type="RefSeq" id="XP_040790399.1">
    <property type="nucleotide sequence ID" value="XM_040937676.1"/>
</dbReference>
<dbReference type="Pfam" id="PF01636">
    <property type="entry name" value="APH"/>
    <property type="match status" value="1"/>
</dbReference>
<organism evidence="2 3">
    <name type="scientific">Cucurbitaria berberidis CBS 394.84</name>
    <dbReference type="NCBI Taxonomy" id="1168544"/>
    <lineage>
        <taxon>Eukaryota</taxon>
        <taxon>Fungi</taxon>
        <taxon>Dikarya</taxon>
        <taxon>Ascomycota</taxon>
        <taxon>Pezizomycotina</taxon>
        <taxon>Dothideomycetes</taxon>
        <taxon>Pleosporomycetidae</taxon>
        <taxon>Pleosporales</taxon>
        <taxon>Pleosporineae</taxon>
        <taxon>Cucurbitariaceae</taxon>
        <taxon>Cucurbitaria</taxon>
    </lineage>
</organism>
<accession>A0A9P4LA01</accession>
<comment type="caution">
    <text evidence="2">The sequence shown here is derived from an EMBL/GenBank/DDBJ whole genome shotgun (WGS) entry which is preliminary data.</text>
</comment>
<dbReference type="SUPFAM" id="SSF56112">
    <property type="entry name" value="Protein kinase-like (PK-like)"/>
    <property type="match status" value="1"/>
</dbReference>
<dbReference type="InterPro" id="IPR011009">
    <property type="entry name" value="Kinase-like_dom_sf"/>
</dbReference>
<dbReference type="Proteomes" id="UP000800039">
    <property type="component" value="Unassembled WGS sequence"/>
</dbReference>
<dbReference type="Gene3D" id="3.90.1200.10">
    <property type="match status" value="1"/>
</dbReference>